<organism evidence="4 5">
    <name type="scientific">Serendipita indica (strain DSM 11827)</name>
    <name type="common">Root endophyte fungus</name>
    <name type="synonym">Piriformospora indica</name>
    <dbReference type="NCBI Taxonomy" id="1109443"/>
    <lineage>
        <taxon>Eukaryota</taxon>
        <taxon>Fungi</taxon>
        <taxon>Dikarya</taxon>
        <taxon>Basidiomycota</taxon>
        <taxon>Agaricomycotina</taxon>
        <taxon>Agaricomycetes</taxon>
        <taxon>Sebacinales</taxon>
        <taxon>Serendipitaceae</taxon>
        <taxon>Serendipita</taxon>
    </lineage>
</organism>
<dbReference type="NCBIfam" id="TIGR00125">
    <property type="entry name" value="cyt_tran_rel"/>
    <property type="match status" value="1"/>
</dbReference>
<dbReference type="HOGENOM" id="CLU_721818_0_0_1"/>
<dbReference type="GO" id="GO:0031210">
    <property type="term" value="F:phosphatidylcholine binding"/>
    <property type="evidence" value="ECO:0007669"/>
    <property type="project" value="TreeGrafter"/>
</dbReference>
<sequence>MASTPLNDSLTASSDSFNPLPSANTANGAFDEEFEFVGSVLSDSELRTRAGALNTGPLGLTAYHTSELQLPGLAPEPVAAPGVLERFETASLAPQDIQSYVQRLVDGTALDEYAGPSVMDDSILAPGATGLQRGGYKLNKPPQMRPVRVYIAALYDVLHPGHVLTLRQAKYAFPSVHLLVGVYAHAPPHTPSIFSHLERLETVRHIRYVDELVPDAPLTITESFLREWNIDYVASDVDYIAATLDHTTANVHDLISLSNGTAGNINPGIALAIRLGKYLPLRPTDAISTGEVLQRLKSEIQNEDVRDPYDHPFGGLATRGREATITESTYPPLSPKRKPAPVVPQLNTNFAPLTPASNNGADNDGEESPAAPEPHELLDPFAN</sequence>
<dbReference type="Pfam" id="PF01467">
    <property type="entry name" value="CTP_transf_like"/>
    <property type="match status" value="1"/>
</dbReference>
<dbReference type="InterPro" id="IPR014729">
    <property type="entry name" value="Rossmann-like_a/b/a_fold"/>
</dbReference>
<dbReference type="AlphaFoldDB" id="G4T5E6"/>
<feature type="domain" description="Cytidyltransferase-like" evidence="3">
    <location>
        <begin position="155"/>
        <end position="294"/>
    </location>
</feature>
<dbReference type="EMBL" id="CAFZ01000003">
    <property type="protein sequence ID" value="CCA66540.1"/>
    <property type="molecule type" value="Genomic_DNA"/>
</dbReference>
<feature type="compositionally biased region" description="Basic and acidic residues" evidence="2">
    <location>
        <begin position="373"/>
        <end position="383"/>
    </location>
</feature>
<name>G4T5E6_SERID</name>
<feature type="region of interest" description="Disordered" evidence="2">
    <location>
        <begin position="1"/>
        <end position="20"/>
    </location>
</feature>
<dbReference type="InterPro" id="IPR004821">
    <property type="entry name" value="Cyt_trans-like"/>
</dbReference>
<dbReference type="PANTHER" id="PTHR10739:SF13">
    <property type="entry name" value="CHOLINE-PHOSPHATE CYTIDYLYLTRANSFERASE"/>
    <property type="match status" value="1"/>
</dbReference>
<evidence type="ECO:0000256" key="1">
    <source>
        <dbReference type="ARBA" id="ARBA00026101"/>
    </source>
</evidence>
<reference evidence="4 5" key="1">
    <citation type="journal article" date="2011" name="PLoS Pathog.">
        <title>Endophytic Life Strategies Decoded by Genome and Transcriptome Analyses of the Mutualistic Root Symbiont Piriformospora indica.</title>
        <authorList>
            <person name="Zuccaro A."/>
            <person name="Lahrmann U."/>
            <person name="Guldener U."/>
            <person name="Langen G."/>
            <person name="Pfiffi S."/>
            <person name="Biedenkopf D."/>
            <person name="Wong P."/>
            <person name="Samans B."/>
            <person name="Grimm C."/>
            <person name="Basiewicz M."/>
            <person name="Murat C."/>
            <person name="Martin F."/>
            <person name="Kogel K.H."/>
        </authorList>
    </citation>
    <scope>NUCLEOTIDE SEQUENCE [LARGE SCALE GENOMIC DNA]</scope>
    <source>
        <strain evidence="4 5">DSM 11827</strain>
    </source>
</reference>
<keyword evidence="5" id="KW-1185">Reference proteome</keyword>
<proteinExistence type="predicted"/>
<feature type="region of interest" description="Disordered" evidence="2">
    <location>
        <begin position="305"/>
        <end position="383"/>
    </location>
</feature>
<dbReference type="InterPro" id="IPR045049">
    <property type="entry name" value="Pcy1-like"/>
</dbReference>
<dbReference type="PANTHER" id="PTHR10739">
    <property type="entry name" value="CYTIDYLYLTRANSFERASE"/>
    <property type="match status" value="1"/>
</dbReference>
<dbReference type="GO" id="GO:0004105">
    <property type="term" value="F:choline-phosphate cytidylyltransferase activity"/>
    <property type="evidence" value="ECO:0007669"/>
    <property type="project" value="UniProtKB-EC"/>
</dbReference>
<accession>G4T5E6</accession>
<protein>
    <recommendedName>
        <fullName evidence="1">choline-phosphate cytidylyltransferase</fullName>
        <ecNumber evidence="1">2.7.7.15</ecNumber>
    </recommendedName>
</protein>
<feature type="compositionally biased region" description="Polar residues" evidence="2">
    <location>
        <begin position="345"/>
        <end position="361"/>
    </location>
</feature>
<comment type="caution">
    <text evidence="4">The sequence shown here is derived from an EMBL/GenBank/DDBJ whole genome shotgun (WGS) entry which is preliminary data.</text>
</comment>
<evidence type="ECO:0000313" key="4">
    <source>
        <dbReference type="EMBL" id="CCA66540.1"/>
    </source>
</evidence>
<dbReference type="OrthoDB" id="17102at2759"/>
<dbReference type="GO" id="GO:0005635">
    <property type="term" value="C:nuclear envelope"/>
    <property type="evidence" value="ECO:0007669"/>
    <property type="project" value="TreeGrafter"/>
</dbReference>
<dbReference type="STRING" id="1109443.G4T5E6"/>
<dbReference type="InParanoid" id="G4T5E6"/>
<dbReference type="Proteomes" id="UP000007148">
    <property type="component" value="Unassembled WGS sequence"/>
</dbReference>
<dbReference type="eggNOG" id="KOG2804">
    <property type="taxonomic scope" value="Eukaryota"/>
</dbReference>
<evidence type="ECO:0000256" key="2">
    <source>
        <dbReference type="SAM" id="MobiDB-lite"/>
    </source>
</evidence>
<evidence type="ECO:0000313" key="5">
    <source>
        <dbReference type="Proteomes" id="UP000007148"/>
    </source>
</evidence>
<dbReference type="SUPFAM" id="SSF52374">
    <property type="entry name" value="Nucleotidylyl transferase"/>
    <property type="match status" value="1"/>
</dbReference>
<dbReference type="Gene3D" id="3.40.50.620">
    <property type="entry name" value="HUPs"/>
    <property type="match status" value="1"/>
</dbReference>
<evidence type="ECO:0000259" key="3">
    <source>
        <dbReference type="Pfam" id="PF01467"/>
    </source>
</evidence>
<dbReference type="EC" id="2.7.7.15" evidence="1"/>
<gene>
    <name evidence="4" type="ORF">PIIN_00224</name>
</gene>